<organism evidence="5">
    <name type="scientific">Anthurium amnicola</name>
    <dbReference type="NCBI Taxonomy" id="1678845"/>
    <lineage>
        <taxon>Eukaryota</taxon>
        <taxon>Viridiplantae</taxon>
        <taxon>Streptophyta</taxon>
        <taxon>Embryophyta</taxon>
        <taxon>Tracheophyta</taxon>
        <taxon>Spermatophyta</taxon>
        <taxon>Magnoliopsida</taxon>
        <taxon>Liliopsida</taxon>
        <taxon>Araceae</taxon>
        <taxon>Pothoideae</taxon>
        <taxon>Potheae</taxon>
        <taxon>Anthurium</taxon>
    </lineage>
</organism>
<sequence>GSWLLDCTLPLGLFSDMMGREKGGGSRRKMAVGPWGGQGGSPWDDGSHTGVREIKLVYGLCIDSIQVLYDDNGKPFQADKHGGSGGNHTAQVKLNYPEELVTGVSGHYSPLVHGGSPVIRSLTLKTNQRALGPFGVQDGTPFSFPVEGGHIVGFRGSSGWYLDAVGFWLGSPHRSCNLLGKLQHRLHRLGTMATNQLGHMKGSQPQTHPKAPKATV</sequence>
<dbReference type="PANTHER" id="PTHR47293">
    <property type="entry name" value="JACALIN-RELATED LECTIN 3"/>
    <property type="match status" value="1"/>
</dbReference>
<dbReference type="CDD" id="cd09612">
    <property type="entry name" value="Jacalin"/>
    <property type="match status" value="1"/>
</dbReference>
<dbReference type="InterPro" id="IPR036404">
    <property type="entry name" value="Jacalin-like_lectin_dom_sf"/>
</dbReference>
<evidence type="ECO:0000256" key="1">
    <source>
        <dbReference type="ARBA" id="ARBA00006568"/>
    </source>
</evidence>
<reference evidence="5" key="1">
    <citation type="submission" date="2015-07" db="EMBL/GenBank/DDBJ databases">
        <title>Transcriptome Assembly of Anthurium amnicola.</title>
        <authorList>
            <person name="Suzuki J."/>
        </authorList>
    </citation>
    <scope>NUCLEOTIDE SEQUENCE</scope>
</reference>
<gene>
    <name evidence="5" type="primary">LECA_11</name>
    <name evidence="5" type="ORF">g.22147</name>
</gene>
<feature type="non-terminal residue" evidence="5">
    <location>
        <position position="1"/>
    </location>
</feature>
<proteinExistence type="inferred from homology"/>
<name>A0A1D1ZIL2_9ARAE</name>
<dbReference type="AlphaFoldDB" id="A0A1D1ZIL2"/>
<dbReference type="Gene3D" id="2.100.10.30">
    <property type="entry name" value="Jacalin-like lectin domain"/>
    <property type="match status" value="1"/>
</dbReference>
<dbReference type="EMBL" id="GDJX01001126">
    <property type="protein sequence ID" value="JAT66810.1"/>
    <property type="molecule type" value="Transcribed_RNA"/>
</dbReference>
<dbReference type="GO" id="GO:0030246">
    <property type="term" value="F:carbohydrate binding"/>
    <property type="evidence" value="ECO:0007669"/>
    <property type="project" value="UniProtKB-KW"/>
</dbReference>
<feature type="domain" description="Jacalin-type lectin" evidence="4">
    <location>
        <begin position="29"/>
        <end position="171"/>
    </location>
</feature>
<dbReference type="InterPro" id="IPR033734">
    <property type="entry name" value="Jacalin-like_lectin_dom_plant"/>
</dbReference>
<feature type="compositionally biased region" description="Polar residues" evidence="3">
    <location>
        <begin position="197"/>
        <end position="207"/>
    </location>
</feature>
<comment type="similarity">
    <text evidence="1">Belongs to the jacalin lectin family.</text>
</comment>
<evidence type="ECO:0000256" key="3">
    <source>
        <dbReference type="SAM" id="MobiDB-lite"/>
    </source>
</evidence>
<dbReference type="SUPFAM" id="SSF51101">
    <property type="entry name" value="Mannose-binding lectins"/>
    <property type="match status" value="1"/>
</dbReference>
<protein>
    <submittedName>
        <fullName evidence="5">Agglutinin alpha chain</fullName>
    </submittedName>
</protein>
<accession>A0A1D1ZIL2</accession>
<dbReference type="Pfam" id="PF01419">
    <property type="entry name" value="Jacalin"/>
    <property type="match status" value="1"/>
</dbReference>
<dbReference type="SMART" id="SM00915">
    <property type="entry name" value="Jacalin"/>
    <property type="match status" value="1"/>
</dbReference>
<feature type="region of interest" description="Disordered" evidence="3">
    <location>
        <begin position="197"/>
        <end position="216"/>
    </location>
</feature>
<keyword evidence="2" id="KW-0430">Lectin</keyword>
<evidence type="ECO:0000259" key="4">
    <source>
        <dbReference type="PROSITE" id="PS51752"/>
    </source>
</evidence>
<evidence type="ECO:0000313" key="5">
    <source>
        <dbReference type="EMBL" id="JAT66810.1"/>
    </source>
</evidence>
<dbReference type="PANTHER" id="PTHR47293:SF15">
    <property type="entry name" value="JACALIN-RELATED LECTIN 19"/>
    <property type="match status" value="1"/>
</dbReference>
<dbReference type="FunFam" id="2.100.10.30:FF:000001">
    <property type="entry name" value="Jacalin-related lectin 33"/>
    <property type="match status" value="1"/>
</dbReference>
<dbReference type="PROSITE" id="PS51752">
    <property type="entry name" value="JACALIN_LECTIN"/>
    <property type="match status" value="1"/>
</dbReference>
<feature type="region of interest" description="Disordered" evidence="3">
    <location>
        <begin position="22"/>
        <end position="46"/>
    </location>
</feature>
<dbReference type="InterPro" id="IPR001229">
    <property type="entry name" value="Jacalin-like_lectin_dom"/>
</dbReference>
<evidence type="ECO:0000256" key="2">
    <source>
        <dbReference type="ARBA" id="ARBA00022734"/>
    </source>
</evidence>